<evidence type="ECO:0000256" key="19">
    <source>
        <dbReference type="HAMAP-Rule" id="MF_00037"/>
    </source>
</evidence>
<dbReference type="InterPro" id="IPR036635">
    <property type="entry name" value="MurB_C_sf"/>
</dbReference>
<dbReference type="SUPFAM" id="SSF56194">
    <property type="entry name" value="Uridine diphospho-N-Acetylenolpyruvylglucosamine reductase, MurB, C-terminal domain"/>
    <property type="match status" value="1"/>
</dbReference>
<feature type="domain" description="FAD-binding PCMH-type" evidence="20">
    <location>
        <begin position="17"/>
        <end position="179"/>
    </location>
</feature>
<dbReference type="EMBL" id="AMGM01000057">
    <property type="protein sequence ID" value="EKB48329.1"/>
    <property type="molecule type" value="Genomic_DNA"/>
</dbReference>
<keyword evidence="15 19" id="KW-0131">Cell cycle</keyword>
<evidence type="ECO:0000256" key="15">
    <source>
        <dbReference type="ARBA" id="ARBA00023306"/>
    </source>
</evidence>
<evidence type="ECO:0000256" key="7">
    <source>
        <dbReference type="ARBA" id="ARBA00022490"/>
    </source>
</evidence>
<organism evidence="21 22">
    <name type="scientific">Cecembia lonarensis (strain CCUG 58316 / KCTC 22772 / LW9)</name>
    <dbReference type="NCBI Taxonomy" id="1225176"/>
    <lineage>
        <taxon>Bacteria</taxon>
        <taxon>Pseudomonadati</taxon>
        <taxon>Bacteroidota</taxon>
        <taxon>Cytophagia</taxon>
        <taxon>Cytophagales</taxon>
        <taxon>Cyclobacteriaceae</taxon>
        <taxon>Cecembia</taxon>
    </lineage>
</organism>
<evidence type="ECO:0000313" key="21">
    <source>
        <dbReference type="EMBL" id="EKB48329.1"/>
    </source>
</evidence>
<keyword evidence="7 19" id="KW-0963">Cytoplasm</keyword>
<dbReference type="Gene3D" id="3.90.78.10">
    <property type="entry name" value="UDP-N-acetylenolpyruvoylglucosamine reductase, C-terminal domain"/>
    <property type="match status" value="1"/>
</dbReference>
<evidence type="ECO:0000256" key="2">
    <source>
        <dbReference type="ARBA" id="ARBA00003921"/>
    </source>
</evidence>
<evidence type="ECO:0000256" key="4">
    <source>
        <dbReference type="ARBA" id="ARBA00004752"/>
    </source>
</evidence>
<protein>
    <recommendedName>
        <fullName evidence="6 19">UDP-N-acetylenolpyruvoylglucosamine reductase</fullName>
        <ecNumber evidence="5 19">1.3.1.98</ecNumber>
    </recommendedName>
    <alternativeName>
        <fullName evidence="17 19">UDP-N-acetylmuramate dehydrogenase</fullName>
    </alternativeName>
</protein>
<dbReference type="NCBIfam" id="TIGR00179">
    <property type="entry name" value="murB"/>
    <property type="match status" value="1"/>
</dbReference>
<evidence type="ECO:0000256" key="18">
    <source>
        <dbReference type="ARBA" id="ARBA00048914"/>
    </source>
</evidence>
<keyword evidence="12 19" id="KW-0133">Cell shape</keyword>
<dbReference type="PROSITE" id="PS51387">
    <property type="entry name" value="FAD_PCMH"/>
    <property type="match status" value="1"/>
</dbReference>
<dbReference type="GO" id="GO:0008360">
    <property type="term" value="P:regulation of cell shape"/>
    <property type="evidence" value="ECO:0007669"/>
    <property type="project" value="UniProtKB-KW"/>
</dbReference>
<evidence type="ECO:0000256" key="9">
    <source>
        <dbReference type="ARBA" id="ARBA00022630"/>
    </source>
</evidence>
<keyword evidence="9 19" id="KW-0285">Flavoprotein</keyword>
<comment type="function">
    <text evidence="2 19">Cell wall formation.</text>
</comment>
<dbReference type="PANTHER" id="PTHR21071:SF4">
    <property type="entry name" value="UDP-N-ACETYLENOLPYRUVOYLGLUCOSAMINE REDUCTASE"/>
    <property type="match status" value="1"/>
</dbReference>
<evidence type="ECO:0000256" key="16">
    <source>
        <dbReference type="ARBA" id="ARBA00023316"/>
    </source>
</evidence>
<dbReference type="Pfam" id="PF02873">
    <property type="entry name" value="MurB_C"/>
    <property type="match status" value="1"/>
</dbReference>
<evidence type="ECO:0000256" key="10">
    <source>
        <dbReference type="ARBA" id="ARBA00022827"/>
    </source>
</evidence>
<dbReference type="Pfam" id="PF01565">
    <property type="entry name" value="FAD_binding_4"/>
    <property type="match status" value="1"/>
</dbReference>
<comment type="pathway">
    <text evidence="4 19">Cell wall biogenesis; peptidoglycan biosynthesis.</text>
</comment>
<feature type="active site" evidence="19">
    <location>
        <position position="278"/>
    </location>
</feature>
<evidence type="ECO:0000256" key="5">
    <source>
        <dbReference type="ARBA" id="ARBA00012518"/>
    </source>
</evidence>
<feature type="active site" evidence="19">
    <location>
        <position position="157"/>
    </location>
</feature>
<dbReference type="InterPro" id="IPR016169">
    <property type="entry name" value="FAD-bd_PCMH_sub2"/>
</dbReference>
<evidence type="ECO:0000256" key="3">
    <source>
        <dbReference type="ARBA" id="ARBA00004496"/>
    </source>
</evidence>
<dbReference type="GO" id="GO:0009252">
    <property type="term" value="P:peptidoglycan biosynthetic process"/>
    <property type="evidence" value="ECO:0007669"/>
    <property type="project" value="UniProtKB-UniRule"/>
</dbReference>
<dbReference type="InterPro" id="IPR016166">
    <property type="entry name" value="FAD-bd_PCMH"/>
</dbReference>
<sequence length="282" mass="31965">MKVFNNFNLENFNAYNLSSVCSRAYFPDCEADIINVIQKARPIVIGNGNNLILTKQFYKEDFLILNGCFQKVMLEKEIIIAEAGATLFDLSETAFQNNLSGLEIFYDIPSSVGGAVVMNAGTKEVEIKDLLIKVRYLDLVDGKIKEIYKEDIGFEYRNSFFQENVNTIILKVWFKLEKGDPLKIKSKMLLNKEIRWSKQPRDYPNCGSVFKRPPGRFVGPMLDELGLKGFTIGGAKISEKHSGFIVNTGNATGKDILQIIEIVQKKVKEKFGVDLEIEQRII</sequence>
<dbReference type="PATRIC" id="fig|1225176.3.peg.3254"/>
<keyword evidence="14 19" id="KW-0560">Oxidoreductase</keyword>
<feature type="active site" description="Proton donor" evidence="19">
    <location>
        <position position="208"/>
    </location>
</feature>
<dbReference type="InterPro" id="IPR036318">
    <property type="entry name" value="FAD-bd_PCMH-like_sf"/>
</dbReference>
<dbReference type="InterPro" id="IPR011601">
    <property type="entry name" value="MurB_C"/>
</dbReference>
<dbReference type="Gene3D" id="3.30.465.10">
    <property type="match status" value="1"/>
</dbReference>
<evidence type="ECO:0000256" key="6">
    <source>
        <dbReference type="ARBA" id="ARBA00015188"/>
    </source>
</evidence>
<keyword evidence="16 19" id="KW-0961">Cell wall biogenesis/degradation</keyword>
<dbReference type="PANTHER" id="PTHR21071">
    <property type="entry name" value="UDP-N-ACETYLENOLPYRUVOYLGLUCOSAMINE REDUCTASE"/>
    <property type="match status" value="1"/>
</dbReference>
<dbReference type="InterPro" id="IPR006094">
    <property type="entry name" value="Oxid_FAD_bind_N"/>
</dbReference>
<dbReference type="Proteomes" id="UP000004478">
    <property type="component" value="Unassembled WGS sequence"/>
</dbReference>
<dbReference type="EC" id="1.3.1.98" evidence="5 19"/>
<comment type="cofactor">
    <cofactor evidence="1 19">
        <name>FAD</name>
        <dbReference type="ChEBI" id="CHEBI:57692"/>
    </cofactor>
</comment>
<keyword evidence="13 19" id="KW-0573">Peptidoglycan synthesis</keyword>
<dbReference type="OrthoDB" id="9804753at2"/>
<dbReference type="NCBIfam" id="NF010480">
    <property type="entry name" value="PRK13905.1"/>
    <property type="match status" value="1"/>
</dbReference>
<evidence type="ECO:0000256" key="8">
    <source>
        <dbReference type="ARBA" id="ARBA00022618"/>
    </source>
</evidence>
<dbReference type="GO" id="GO:0071555">
    <property type="term" value="P:cell wall organization"/>
    <property type="evidence" value="ECO:0007669"/>
    <property type="project" value="UniProtKB-KW"/>
</dbReference>
<dbReference type="RefSeq" id="WP_009186080.1">
    <property type="nucleotide sequence ID" value="NZ_AMGM01000057.1"/>
</dbReference>
<dbReference type="UniPathway" id="UPA00219"/>
<dbReference type="HAMAP" id="MF_00037">
    <property type="entry name" value="MurB"/>
    <property type="match status" value="1"/>
</dbReference>
<dbReference type="AlphaFoldDB" id="K1LW17"/>
<comment type="catalytic activity">
    <reaction evidence="18 19">
        <text>UDP-N-acetyl-alpha-D-muramate + NADP(+) = UDP-N-acetyl-3-O-(1-carboxyvinyl)-alpha-D-glucosamine + NADPH + H(+)</text>
        <dbReference type="Rhea" id="RHEA:12248"/>
        <dbReference type="ChEBI" id="CHEBI:15378"/>
        <dbReference type="ChEBI" id="CHEBI:57783"/>
        <dbReference type="ChEBI" id="CHEBI:58349"/>
        <dbReference type="ChEBI" id="CHEBI:68483"/>
        <dbReference type="ChEBI" id="CHEBI:70757"/>
        <dbReference type="EC" id="1.3.1.98"/>
    </reaction>
</comment>
<comment type="subcellular location">
    <subcellularLocation>
        <location evidence="3 19">Cytoplasm</location>
    </subcellularLocation>
</comment>
<comment type="caution">
    <text evidence="21">The sequence shown here is derived from an EMBL/GenBank/DDBJ whole genome shotgun (WGS) entry which is preliminary data.</text>
</comment>
<evidence type="ECO:0000256" key="12">
    <source>
        <dbReference type="ARBA" id="ARBA00022960"/>
    </source>
</evidence>
<keyword evidence="10 19" id="KW-0274">FAD</keyword>
<dbReference type="GO" id="GO:0005829">
    <property type="term" value="C:cytosol"/>
    <property type="evidence" value="ECO:0007669"/>
    <property type="project" value="TreeGrafter"/>
</dbReference>
<dbReference type="InterPro" id="IPR003170">
    <property type="entry name" value="MurB"/>
</dbReference>
<name>K1LW17_CECL9</name>
<dbReference type="GO" id="GO:0051301">
    <property type="term" value="P:cell division"/>
    <property type="evidence" value="ECO:0007669"/>
    <property type="project" value="UniProtKB-KW"/>
</dbReference>
<dbReference type="GO" id="GO:0071949">
    <property type="term" value="F:FAD binding"/>
    <property type="evidence" value="ECO:0007669"/>
    <property type="project" value="InterPro"/>
</dbReference>
<evidence type="ECO:0000313" key="22">
    <source>
        <dbReference type="Proteomes" id="UP000004478"/>
    </source>
</evidence>
<comment type="similarity">
    <text evidence="19">Belongs to the MurB family.</text>
</comment>
<evidence type="ECO:0000256" key="13">
    <source>
        <dbReference type="ARBA" id="ARBA00022984"/>
    </source>
</evidence>
<accession>K1LW17</accession>
<evidence type="ECO:0000256" key="11">
    <source>
        <dbReference type="ARBA" id="ARBA00022857"/>
    </source>
</evidence>
<reference evidence="21 22" key="1">
    <citation type="journal article" date="2012" name="J. Bacteriol.">
        <title>Draft Genome Sequence of Cecembia lonarensis Strain LW9T, Isolated from Lonar Lake, a Haloalkaline Lake in India.</title>
        <authorList>
            <person name="Shivaji S."/>
            <person name="Ara S."/>
            <person name="Singh A."/>
            <person name="Pinnaka A.K."/>
        </authorList>
    </citation>
    <scope>NUCLEOTIDE SEQUENCE [LARGE SCALE GENOMIC DNA]</scope>
    <source>
        <strain evidence="21 22">LW9</strain>
    </source>
</reference>
<dbReference type="GO" id="GO:0008762">
    <property type="term" value="F:UDP-N-acetylmuramate dehydrogenase activity"/>
    <property type="evidence" value="ECO:0007669"/>
    <property type="project" value="UniProtKB-UniRule"/>
</dbReference>
<evidence type="ECO:0000256" key="17">
    <source>
        <dbReference type="ARBA" id="ARBA00031026"/>
    </source>
</evidence>
<evidence type="ECO:0000256" key="1">
    <source>
        <dbReference type="ARBA" id="ARBA00001974"/>
    </source>
</evidence>
<keyword evidence="8 19" id="KW-0132">Cell division</keyword>
<keyword evidence="22" id="KW-1185">Reference proteome</keyword>
<evidence type="ECO:0000256" key="14">
    <source>
        <dbReference type="ARBA" id="ARBA00023002"/>
    </source>
</evidence>
<gene>
    <name evidence="21" type="primary">murB_2</name>
    <name evidence="19" type="synonym">murB</name>
    <name evidence="21" type="ORF">B879_03060</name>
</gene>
<proteinExistence type="inferred from homology"/>
<keyword evidence="11 19" id="KW-0521">NADP</keyword>
<evidence type="ECO:0000259" key="20">
    <source>
        <dbReference type="PROSITE" id="PS51387"/>
    </source>
</evidence>
<dbReference type="SUPFAM" id="SSF56176">
    <property type="entry name" value="FAD-binding/transporter-associated domain-like"/>
    <property type="match status" value="1"/>
</dbReference>